<evidence type="ECO:0000313" key="2">
    <source>
        <dbReference type="EMBL" id="PPR04347.1"/>
    </source>
</evidence>
<dbReference type="InParanoid" id="A0A409YMP1"/>
<accession>A0A409YMP1</accession>
<protein>
    <submittedName>
        <fullName evidence="2">Uncharacterized protein</fullName>
    </submittedName>
</protein>
<proteinExistence type="predicted"/>
<dbReference type="EMBL" id="NHTK01000958">
    <property type="protein sequence ID" value="PPR04347.1"/>
    <property type="molecule type" value="Genomic_DNA"/>
</dbReference>
<gene>
    <name evidence="2" type="ORF">CVT24_013202</name>
</gene>
<sequence length="215" mass="24436">MPTHVVCRCISHKCKSERYIDNNLQRSGRIVNIGTYERHAAEDERLVREFAALEHQNGPYSLSQMLTGILPSHRESTPTPSDDGTATLTGMAPSRPPKFNHPLIVEDDPTIKELREAIEIVINLLATWLHLVWGLSREATSRALKVIQVIVLFAIRLGHQTAQVQFMTTNNRNWQPNIAKDMPPIYLTLVYIALQQEARFAMRISKKSSNEETQL</sequence>
<comment type="caution">
    <text evidence="2">The sequence shown here is derived from an EMBL/GenBank/DDBJ whole genome shotgun (WGS) entry which is preliminary data.</text>
</comment>
<evidence type="ECO:0000256" key="1">
    <source>
        <dbReference type="SAM" id="MobiDB-lite"/>
    </source>
</evidence>
<name>A0A409YMP1_9AGAR</name>
<organism evidence="2 3">
    <name type="scientific">Panaeolus cyanescens</name>
    <dbReference type="NCBI Taxonomy" id="181874"/>
    <lineage>
        <taxon>Eukaryota</taxon>
        <taxon>Fungi</taxon>
        <taxon>Dikarya</taxon>
        <taxon>Basidiomycota</taxon>
        <taxon>Agaricomycotina</taxon>
        <taxon>Agaricomycetes</taxon>
        <taxon>Agaricomycetidae</taxon>
        <taxon>Agaricales</taxon>
        <taxon>Agaricineae</taxon>
        <taxon>Galeropsidaceae</taxon>
        <taxon>Panaeolus</taxon>
    </lineage>
</organism>
<keyword evidence="3" id="KW-1185">Reference proteome</keyword>
<dbReference type="Proteomes" id="UP000284842">
    <property type="component" value="Unassembled WGS sequence"/>
</dbReference>
<dbReference type="AlphaFoldDB" id="A0A409YMP1"/>
<reference evidence="2 3" key="1">
    <citation type="journal article" date="2018" name="Evol. Lett.">
        <title>Horizontal gene cluster transfer increased hallucinogenic mushroom diversity.</title>
        <authorList>
            <person name="Reynolds H.T."/>
            <person name="Vijayakumar V."/>
            <person name="Gluck-Thaler E."/>
            <person name="Korotkin H.B."/>
            <person name="Matheny P.B."/>
            <person name="Slot J.C."/>
        </authorList>
    </citation>
    <scope>NUCLEOTIDE SEQUENCE [LARGE SCALE GENOMIC DNA]</scope>
    <source>
        <strain evidence="2 3">2629</strain>
    </source>
</reference>
<feature type="region of interest" description="Disordered" evidence="1">
    <location>
        <begin position="72"/>
        <end position="102"/>
    </location>
</feature>
<feature type="compositionally biased region" description="Polar residues" evidence="1">
    <location>
        <begin position="77"/>
        <end position="88"/>
    </location>
</feature>
<evidence type="ECO:0000313" key="3">
    <source>
        <dbReference type="Proteomes" id="UP000284842"/>
    </source>
</evidence>